<evidence type="ECO:0008006" key="4">
    <source>
        <dbReference type="Google" id="ProtNLM"/>
    </source>
</evidence>
<accession>A0A933RV85</accession>
<name>A0A933RV85_RHOPL</name>
<protein>
    <recommendedName>
        <fullName evidence="4">Secreted protein</fullName>
    </recommendedName>
</protein>
<comment type="caution">
    <text evidence="2">The sequence shown here is derived from an EMBL/GenBank/DDBJ whole genome shotgun (WGS) entry which is preliminary data.</text>
</comment>
<organism evidence="2 3">
    <name type="scientific">Rhodopseudomonas palustris</name>
    <dbReference type="NCBI Taxonomy" id="1076"/>
    <lineage>
        <taxon>Bacteria</taxon>
        <taxon>Pseudomonadati</taxon>
        <taxon>Pseudomonadota</taxon>
        <taxon>Alphaproteobacteria</taxon>
        <taxon>Hyphomicrobiales</taxon>
        <taxon>Nitrobacteraceae</taxon>
        <taxon>Rhodopseudomonas</taxon>
    </lineage>
</organism>
<gene>
    <name evidence="2" type="ORF">HZA66_05500</name>
</gene>
<sequence>MALLVVVALAVLPLGATAMALPAAPVLATAMPHHSVGHDHAVMDHEAMDQGSHTAMHEASVVQPCQHDDAPGPTSKHDTKCPFGWCCVGASATVAPAVHDIAKLLVYTQGRFPARTDRFVPDHEGSPPFRPPRA</sequence>
<proteinExistence type="predicted"/>
<dbReference type="Proteomes" id="UP000782519">
    <property type="component" value="Unassembled WGS sequence"/>
</dbReference>
<feature type="signal peptide" evidence="1">
    <location>
        <begin position="1"/>
        <end position="18"/>
    </location>
</feature>
<evidence type="ECO:0000313" key="3">
    <source>
        <dbReference type="Proteomes" id="UP000782519"/>
    </source>
</evidence>
<dbReference type="EMBL" id="JACRJB010000014">
    <property type="protein sequence ID" value="MBI5128877.1"/>
    <property type="molecule type" value="Genomic_DNA"/>
</dbReference>
<reference evidence="2" key="1">
    <citation type="submission" date="2020-07" db="EMBL/GenBank/DDBJ databases">
        <title>Huge and variable diversity of episymbiotic CPR bacteria and DPANN archaea in groundwater ecosystems.</title>
        <authorList>
            <person name="He C.Y."/>
            <person name="Keren R."/>
            <person name="Whittaker M."/>
            <person name="Farag I.F."/>
            <person name="Doudna J."/>
            <person name="Cate J.H.D."/>
            <person name="Banfield J.F."/>
        </authorList>
    </citation>
    <scope>NUCLEOTIDE SEQUENCE</scope>
    <source>
        <strain evidence="2">NC_groundwater_1818_Pr3_B-0.1um_66_35</strain>
    </source>
</reference>
<keyword evidence="1" id="KW-0732">Signal</keyword>
<dbReference type="AlphaFoldDB" id="A0A933RV85"/>
<evidence type="ECO:0000256" key="1">
    <source>
        <dbReference type="SAM" id="SignalP"/>
    </source>
</evidence>
<feature type="chain" id="PRO_5037658253" description="Secreted protein" evidence="1">
    <location>
        <begin position="19"/>
        <end position="134"/>
    </location>
</feature>
<evidence type="ECO:0000313" key="2">
    <source>
        <dbReference type="EMBL" id="MBI5128877.1"/>
    </source>
</evidence>